<feature type="chain" id="PRO_5012082213" evidence="1">
    <location>
        <begin position="18"/>
        <end position="133"/>
    </location>
</feature>
<evidence type="ECO:0000256" key="1">
    <source>
        <dbReference type="SAM" id="SignalP"/>
    </source>
</evidence>
<dbReference type="OrthoDB" id="7685891at2759"/>
<proteinExistence type="predicted"/>
<accession>A0A232EYT5</accession>
<gene>
    <name evidence="2" type="ORF">TSAR_010736</name>
</gene>
<name>A0A232EYT5_9HYME</name>
<reference evidence="2 3" key="1">
    <citation type="journal article" date="2017" name="Curr. Biol.">
        <title>The Evolution of Venom by Co-option of Single-Copy Genes.</title>
        <authorList>
            <person name="Martinson E.O."/>
            <person name="Mrinalini"/>
            <person name="Kelkar Y.D."/>
            <person name="Chang C.H."/>
            <person name="Werren J.H."/>
        </authorList>
    </citation>
    <scope>NUCLEOTIDE SEQUENCE [LARGE SCALE GENOMIC DNA]</scope>
    <source>
        <strain evidence="2 3">Alberta</strain>
        <tissue evidence="2">Whole body</tissue>
    </source>
</reference>
<keyword evidence="3" id="KW-1185">Reference proteome</keyword>
<organism evidence="2 3">
    <name type="scientific">Trichomalopsis sarcophagae</name>
    <dbReference type="NCBI Taxonomy" id="543379"/>
    <lineage>
        <taxon>Eukaryota</taxon>
        <taxon>Metazoa</taxon>
        <taxon>Ecdysozoa</taxon>
        <taxon>Arthropoda</taxon>
        <taxon>Hexapoda</taxon>
        <taxon>Insecta</taxon>
        <taxon>Pterygota</taxon>
        <taxon>Neoptera</taxon>
        <taxon>Endopterygota</taxon>
        <taxon>Hymenoptera</taxon>
        <taxon>Apocrita</taxon>
        <taxon>Proctotrupomorpha</taxon>
        <taxon>Chalcidoidea</taxon>
        <taxon>Pteromalidae</taxon>
        <taxon>Pteromalinae</taxon>
        <taxon>Trichomalopsis</taxon>
    </lineage>
</organism>
<comment type="caution">
    <text evidence="2">The sequence shown here is derived from an EMBL/GenBank/DDBJ whole genome shotgun (WGS) entry which is preliminary data.</text>
</comment>
<protein>
    <submittedName>
        <fullName evidence="2">Uncharacterized protein</fullName>
    </submittedName>
</protein>
<evidence type="ECO:0000313" key="2">
    <source>
        <dbReference type="EMBL" id="OXU23592.1"/>
    </source>
</evidence>
<dbReference type="AlphaFoldDB" id="A0A232EYT5"/>
<sequence length="133" mass="14632">MIKIVLLCLCLYGVALGSPVPGSFSTIDDVENEAEIVDALEPLPGNRNLNEKRVPVIRLTIPAGYLGQLYGTKNLAERKQLPFYDTDHMLLLPGVRNLEEKAIPDAAIARMSAGEDPYYSARHPKSEVEKVVV</sequence>
<evidence type="ECO:0000313" key="3">
    <source>
        <dbReference type="Proteomes" id="UP000215335"/>
    </source>
</evidence>
<dbReference type="Proteomes" id="UP000215335">
    <property type="component" value="Unassembled WGS sequence"/>
</dbReference>
<keyword evidence="1" id="KW-0732">Signal</keyword>
<dbReference type="EMBL" id="NNAY01001562">
    <property type="protein sequence ID" value="OXU23592.1"/>
    <property type="molecule type" value="Genomic_DNA"/>
</dbReference>
<feature type="signal peptide" evidence="1">
    <location>
        <begin position="1"/>
        <end position="17"/>
    </location>
</feature>